<evidence type="ECO:0000256" key="1">
    <source>
        <dbReference type="ARBA" id="ARBA00038115"/>
    </source>
</evidence>
<keyword evidence="4" id="KW-1185">Reference proteome</keyword>
<dbReference type="EMBL" id="CAJB01000112">
    <property type="protein sequence ID" value="CCH77460.1"/>
    <property type="molecule type" value="Genomic_DNA"/>
</dbReference>
<dbReference type="PANTHER" id="PTHR22946:SF12">
    <property type="entry name" value="CONIDIAL PIGMENT BIOSYNTHESIS PROTEIN AYG1 (AFU_ORTHOLOGUE AFUA_2G17550)"/>
    <property type="match status" value="1"/>
</dbReference>
<gene>
    <name evidence="3" type="ORF">BN12_20003</name>
</gene>
<accession>A0A077LZQ9</accession>
<proteinExistence type="inferred from homology"/>
<dbReference type="InterPro" id="IPR029058">
    <property type="entry name" value="AB_hydrolase_fold"/>
</dbReference>
<evidence type="ECO:0000313" key="3">
    <source>
        <dbReference type="EMBL" id="CCH77460.1"/>
    </source>
</evidence>
<organism evidence="3 4">
    <name type="scientific">Nostocoides japonicum T1-X7</name>
    <dbReference type="NCBI Taxonomy" id="1194083"/>
    <lineage>
        <taxon>Bacteria</taxon>
        <taxon>Bacillati</taxon>
        <taxon>Actinomycetota</taxon>
        <taxon>Actinomycetes</taxon>
        <taxon>Micrococcales</taxon>
        <taxon>Intrasporangiaceae</taxon>
        <taxon>Nostocoides</taxon>
    </lineage>
</organism>
<name>A0A077LZQ9_9MICO</name>
<dbReference type="InterPro" id="IPR050261">
    <property type="entry name" value="FrsA_esterase"/>
</dbReference>
<dbReference type="Pfam" id="PF12697">
    <property type="entry name" value="Abhydrolase_6"/>
    <property type="match status" value="1"/>
</dbReference>
<keyword evidence="3" id="KW-0031">Aminopeptidase</keyword>
<dbReference type="Proteomes" id="UP000035721">
    <property type="component" value="Unassembled WGS sequence"/>
</dbReference>
<dbReference type="PANTHER" id="PTHR22946">
    <property type="entry name" value="DIENELACTONE HYDROLASE DOMAIN-CONTAINING PROTEIN-RELATED"/>
    <property type="match status" value="1"/>
</dbReference>
<evidence type="ECO:0000313" key="4">
    <source>
        <dbReference type="Proteomes" id="UP000035721"/>
    </source>
</evidence>
<comment type="similarity">
    <text evidence="1">Belongs to the AB hydrolase superfamily. FUS2 hydrolase family.</text>
</comment>
<dbReference type="AlphaFoldDB" id="A0A077LZQ9"/>
<dbReference type="Gene3D" id="3.40.50.1820">
    <property type="entry name" value="alpha/beta hydrolase"/>
    <property type="match status" value="1"/>
</dbReference>
<keyword evidence="3" id="KW-0645">Protease</keyword>
<sequence>MTRTLHFADELFDAQLTRTVAYAAQGGAELGECLETARRITRVDATQWYDEWLATADRLERIAVQSLADGHRVSARGAWLRASNYHRTAGLFLIGPDPRFAESIRRQAHAFRCAADLFDVPPTPVRIPYADTHLPGYFFPTVDPVTDDRPRPLLVVTNGYDGTAEELYFANAAAALGRGYHVLVFDGPGQGSVLTEQRLPMRPDWEAVITPVLDLAPTLPGVDTSRVALMGWSFGGYLAPRAATAEHRLAACISDSGPYDLRAATLDRIPGPLRRRVVHGSPVARALLARIMRRMLARPTAGWGLRRGMYVHGVDDPLDYVDLTADYTLRGHEQLIECPTFVCTTQGDDVASRAGELAAALAAPHESVTFSAADGVTGHCEMSGRAVFHQRAFDWLDGVLAVCDVRASTSGRHVGR</sequence>
<dbReference type="GO" id="GO:0004177">
    <property type="term" value="F:aminopeptidase activity"/>
    <property type="evidence" value="ECO:0007669"/>
    <property type="project" value="UniProtKB-KW"/>
</dbReference>
<dbReference type="SUPFAM" id="SSF53474">
    <property type="entry name" value="alpha/beta-Hydrolases"/>
    <property type="match status" value="1"/>
</dbReference>
<comment type="caution">
    <text evidence="3">The sequence shown here is derived from an EMBL/GenBank/DDBJ whole genome shotgun (WGS) entry which is preliminary data.</text>
</comment>
<dbReference type="InterPro" id="IPR000073">
    <property type="entry name" value="AB_hydrolase_1"/>
</dbReference>
<dbReference type="STRING" id="1194083.BN12_20003"/>
<reference evidence="3 4" key="1">
    <citation type="journal article" date="2013" name="ISME J.">
        <title>A metabolic model for members of the genus Tetrasphaera involved in enhanced biological phosphorus removal.</title>
        <authorList>
            <person name="Kristiansen R."/>
            <person name="Nguyen H.T.T."/>
            <person name="Saunders A.M."/>
            <person name="Nielsen J.L."/>
            <person name="Wimmer R."/>
            <person name="Le V.Q."/>
            <person name="McIlroy S.J."/>
            <person name="Petrovski S."/>
            <person name="Seviour R.J."/>
            <person name="Calteau A."/>
            <person name="Nielsen K.L."/>
            <person name="Nielsen P.H."/>
        </authorList>
    </citation>
    <scope>NUCLEOTIDE SEQUENCE [LARGE SCALE GENOMIC DNA]</scope>
    <source>
        <strain evidence="3 4">T1-X7</strain>
    </source>
</reference>
<evidence type="ECO:0000259" key="2">
    <source>
        <dbReference type="Pfam" id="PF12697"/>
    </source>
</evidence>
<dbReference type="Gene3D" id="1.20.1440.110">
    <property type="entry name" value="acylaminoacyl peptidase"/>
    <property type="match status" value="1"/>
</dbReference>
<dbReference type="RefSeq" id="WP_048549580.1">
    <property type="nucleotide sequence ID" value="NZ_HF570958.1"/>
</dbReference>
<keyword evidence="3" id="KW-0378">Hydrolase</keyword>
<protein>
    <submittedName>
        <fullName evidence="3">Dipeptidyl aminopeptidase/acylaminoacyl-peptidase related protein</fullName>
    </submittedName>
</protein>
<feature type="domain" description="AB hydrolase-1" evidence="2">
    <location>
        <begin position="166"/>
        <end position="363"/>
    </location>
</feature>